<keyword evidence="2" id="KW-1185">Reference proteome</keyword>
<sequence>MMAPNAAEQVAVNAHCFEGAERALWYQRARGFQVALEDDDVVYAADTDGMAIQNGGIYRPQETRMGRGIYFRFFSSQAYNSHGSRALTAGGWWLDYEGYHAIRSKASRDGTSLAQAARWILAIPPGWGDCAFVGKAMMDSYVKAYVGMAKPASDGISPHSVLRDRRAQPVYMPAPLDVAKQWFVPGERDLLQDVFSELGHVQCTVPGIVL</sequence>
<comment type="caution">
    <text evidence="1">The sequence shown here is derived from an EMBL/GenBank/DDBJ whole genome shotgun (WGS) entry which is preliminary data.</text>
</comment>
<accession>A0A8J7WCJ4</accession>
<evidence type="ECO:0000313" key="1">
    <source>
        <dbReference type="EMBL" id="MBS0123929.1"/>
    </source>
</evidence>
<dbReference type="Proteomes" id="UP000681356">
    <property type="component" value="Unassembled WGS sequence"/>
</dbReference>
<reference evidence="1" key="1">
    <citation type="submission" date="2021-04" db="EMBL/GenBank/DDBJ databases">
        <authorList>
            <person name="Yoon J."/>
        </authorList>
    </citation>
    <scope>NUCLEOTIDE SEQUENCE</scope>
    <source>
        <strain evidence="1">KMU-90</strain>
    </source>
</reference>
<dbReference type="AlphaFoldDB" id="A0A8J7WCJ4"/>
<dbReference type="RefSeq" id="WP_212535906.1">
    <property type="nucleotide sequence ID" value="NZ_JAGTUU010000003.1"/>
</dbReference>
<gene>
    <name evidence="1" type="ORF">KB874_07255</name>
</gene>
<protein>
    <submittedName>
        <fullName evidence="1">Uncharacterized protein</fullName>
    </submittedName>
</protein>
<dbReference type="EMBL" id="JAGTUU010000003">
    <property type="protein sequence ID" value="MBS0123929.1"/>
    <property type="molecule type" value="Genomic_DNA"/>
</dbReference>
<proteinExistence type="predicted"/>
<organism evidence="1 2">
    <name type="scientific">Thetidibacter halocola</name>
    <dbReference type="NCBI Taxonomy" id="2827239"/>
    <lineage>
        <taxon>Bacteria</taxon>
        <taxon>Pseudomonadati</taxon>
        <taxon>Pseudomonadota</taxon>
        <taxon>Alphaproteobacteria</taxon>
        <taxon>Rhodobacterales</taxon>
        <taxon>Roseobacteraceae</taxon>
        <taxon>Thetidibacter</taxon>
    </lineage>
</organism>
<evidence type="ECO:0000313" key="2">
    <source>
        <dbReference type="Proteomes" id="UP000681356"/>
    </source>
</evidence>
<name>A0A8J7WCJ4_9RHOB</name>